<evidence type="ECO:0000259" key="1">
    <source>
        <dbReference type="Pfam" id="PF00248"/>
    </source>
</evidence>
<dbReference type="InterPro" id="IPR023210">
    <property type="entry name" value="NADP_OxRdtase_dom"/>
</dbReference>
<dbReference type="PANTHER" id="PTHR43312:SF1">
    <property type="entry name" value="NADP-DEPENDENT OXIDOREDUCTASE DOMAIN-CONTAINING PROTEIN"/>
    <property type="match status" value="1"/>
</dbReference>
<reference evidence="2 3" key="1">
    <citation type="submission" date="2021-02" db="EMBL/GenBank/DDBJ databases">
        <authorList>
            <person name="Han P."/>
        </authorList>
    </citation>
    <scope>NUCLEOTIDE SEQUENCE [LARGE SCALE GENOMIC DNA]</scope>
    <source>
        <strain evidence="2">Candidatus Nitrospira sp. ZN2</strain>
    </source>
</reference>
<dbReference type="Pfam" id="PF00248">
    <property type="entry name" value="Aldo_ket_red"/>
    <property type="match status" value="1"/>
</dbReference>
<name>A0ABN7LSC2_9BACT</name>
<dbReference type="Proteomes" id="UP000675880">
    <property type="component" value="Unassembled WGS sequence"/>
</dbReference>
<comment type="caution">
    <text evidence="2">The sequence shown here is derived from an EMBL/GenBank/DDBJ whole genome shotgun (WGS) entry which is preliminary data.</text>
</comment>
<keyword evidence="3" id="KW-1185">Reference proteome</keyword>
<feature type="domain" description="NADP-dependent oxidoreductase" evidence="1">
    <location>
        <begin position="26"/>
        <end position="256"/>
    </location>
</feature>
<protein>
    <submittedName>
        <fullName evidence="2">Aldo/keto reductase</fullName>
    </submittedName>
</protein>
<proteinExistence type="predicted"/>
<dbReference type="PANTHER" id="PTHR43312">
    <property type="entry name" value="D-THREO-ALDOSE 1-DEHYDROGENASE"/>
    <property type="match status" value="1"/>
</dbReference>
<dbReference type="SUPFAM" id="SSF51430">
    <property type="entry name" value="NAD(P)-linked oxidoreductase"/>
    <property type="match status" value="1"/>
</dbReference>
<sequence>MRMSSGRELIVQYRRLGNTDLTPSLLGFGCSMIASLATRHSRGEVEATLRAARDSGITFFDTADVYGQGDSERLLGRVHRDHGDGMILCTKAGLTVGSVESLVRMAKPVLNLLLRRWSTAREVTTGTRRRQERQCFNPDYLRRRIEGSVQRLGVDRLDLFLLHNPPTDLPQRDGVFELLLRLKAEGTLRHVGVSCRSLEDADSWIGQSGVACVQVPLDCTRVDAALPILERAGALGVGVIAREIFSHDALAGRSVPDAFRPIVERPEIGVMLAGMGCRTHLHENLAGIDEALRCVHVA</sequence>
<evidence type="ECO:0000313" key="3">
    <source>
        <dbReference type="Proteomes" id="UP000675880"/>
    </source>
</evidence>
<dbReference type="EMBL" id="CAJNBJ010000017">
    <property type="protein sequence ID" value="CAE6766931.1"/>
    <property type="molecule type" value="Genomic_DNA"/>
</dbReference>
<dbReference type="InterPro" id="IPR036812">
    <property type="entry name" value="NAD(P)_OxRdtase_dom_sf"/>
</dbReference>
<dbReference type="Gene3D" id="3.20.20.100">
    <property type="entry name" value="NADP-dependent oxidoreductase domain"/>
    <property type="match status" value="1"/>
</dbReference>
<dbReference type="InterPro" id="IPR053135">
    <property type="entry name" value="AKR2_Oxidoreductase"/>
</dbReference>
<gene>
    <name evidence="2" type="ORF">NSPZN2_40088</name>
</gene>
<evidence type="ECO:0000313" key="2">
    <source>
        <dbReference type="EMBL" id="CAE6766931.1"/>
    </source>
</evidence>
<accession>A0ABN7LSC2</accession>
<organism evidence="2 3">
    <name type="scientific">Nitrospira defluvii</name>
    <dbReference type="NCBI Taxonomy" id="330214"/>
    <lineage>
        <taxon>Bacteria</taxon>
        <taxon>Pseudomonadati</taxon>
        <taxon>Nitrospirota</taxon>
        <taxon>Nitrospiria</taxon>
        <taxon>Nitrospirales</taxon>
        <taxon>Nitrospiraceae</taxon>
        <taxon>Nitrospira</taxon>
    </lineage>
</organism>